<proteinExistence type="inferred from homology"/>
<dbReference type="PANTHER" id="PTHR30028:SF0">
    <property type="entry name" value="PROTEIN ALUMINUM SENSITIVE 3"/>
    <property type="match status" value="1"/>
</dbReference>
<name>A0ABP7AJR8_9ACTN</name>
<evidence type="ECO:0000256" key="2">
    <source>
        <dbReference type="ARBA" id="ARBA00005268"/>
    </source>
</evidence>
<keyword evidence="3 6" id="KW-0812">Transmembrane</keyword>
<dbReference type="EMBL" id="BAABAB010000035">
    <property type="protein sequence ID" value="GAA3634273.1"/>
    <property type="molecule type" value="Genomic_DNA"/>
</dbReference>
<accession>A0ABP7AJR8</accession>
<comment type="subcellular location">
    <subcellularLocation>
        <location evidence="1">Membrane</location>
        <topology evidence="1">Multi-pass membrane protein</topology>
    </subcellularLocation>
</comment>
<dbReference type="PANTHER" id="PTHR30028">
    <property type="entry name" value="UPF0014 INNER MEMBRANE PROTEIN YBBM-RELATED"/>
    <property type="match status" value="1"/>
</dbReference>
<evidence type="ECO:0000256" key="5">
    <source>
        <dbReference type="ARBA" id="ARBA00023136"/>
    </source>
</evidence>
<evidence type="ECO:0000313" key="7">
    <source>
        <dbReference type="EMBL" id="GAA3634273.1"/>
    </source>
</evidence>
<dbReference type="Pfam" id="PF03649">
    <property type="entry name" value="UPF0014"/>
    <property type="match status" value="1"/>
</dbReference>
<protein>
    <recommendedName>
        <fullName evidence="9">ABC transporter permease</fullName>
    </recommendedName>
</protein>
<comment type="caution">
    <text evidence="7">The sequence shown here is derived from an EMBL/GenBank/DDBJ whole genome shotgun (WGS) entry which is preliminary data.</text>
</comment>
<dbReference type="Proteomes" id="UP001501490">
    <property type="component" value="Unassembled WGS sequence"/>
</dbReference>
<feature type="transmembrane region" description="Helical" evidence="6">
    <location>
        <begin position="116"/>
        <end position="134"/>
    </location>
</feature>
<comment type="similarity">
    <text evidence="2">Belongs to the UPF0014 family.</text>
</comment>
<evidence type="ECO:0008006" key="9">
    <source>
        <dbReference type="Google" id="ProtNLM"/>
    </source>
</evidence>
<evidence type="ECO:0000256" key="3">
    <source>
        <dbReference type="ARBA" id="ARBA00022692"/>
    </source>
</evidence>
<keyword evidence="5 6" id="KW-0472">Membrane</keyword>
<organism evidence="7 8">
    <name type="scientific">Microlunatus ginsengisoli</name>
    <dbReference type="NCBI Taxonomy" id="363863"/>
    <lineage>
        <taxon>Bacteria</taxon>
        <taxon>Bacillati</taxon>
        <taxon>Actinomycetota</taxon>
        <taxon>Actinomycetes</taxon>
        <taxon>Propionibacteriales</taxon>
        <taxon>Propionibacteriaceae</taxon>
        <taxon>Microlunatus</taxon>
    </lineage>
</organism>
<evidence type="ECO:0000313" key="8">
    <source>
        <dbReference type="Proteomes" id="UP001501490"/>
    </source>
</evidence>
<reference evidence="8" key="1">
    <citation type="journal article" date="2019" name="Int. J. Syst. Evol. Microbiol.">
        <title>The Global Catalogue of Microorganisms (GCM) 10K type strain sequencing project: providing services to taxonomists for standard genome sequencing and annotation.</title>
        <authorList>
            <consortium name="The Broad Institute Genomics Platform"/>
            <consortium name="The Broad Institute Genome Sequencing Center for Infectious Disease"/>
            <person name="Wu L."/>
            <person name="Ma J."/>
        </authorList>
    </citation>
    <scope>NUCLEOTIDE SEQUENCE [LARGE SCALE GENOMIC DNA]</scope>
    <source>
        <strain evidence="8">JCM 16929</strain>
    </source>
</reference>
<evidence type="ECO:0000256" key="6">
    <source>
        <dbReference type="SAM" id="Phobius"/>
    </source>
</evidence>
<keyword evidence="8" id="KW-1185">Reference proteome</keyword>
<evidence type="ECO:0000256" key="4">
    <source>
        <dbReference type="ARBA" id="ARBA00022989"/>
    </source>
</evidence>
<keyword evidence="4 6" id="KW-1133">Transmembrane helix</keyword>
<gene>
    <name evidence="7" type="ORF">GCM10022236_41030</name>
</gene>
<sequence length="154" mass="15560">MVPVLGVIFSTGAVPFNGPSLVPFAGIIIGGAMNAHSLAGRRAFAALRDDHATYEAARSVGLVRSDAIAEIVHHLLPEALVPGLDQTRTVGLVTLPGALVGVMLGGGTAIQAGAAQVLVLIGLLAAQTITVAVADRLIRAGRLLPPDLAAALRP</sequence>
<dbReference type="RefSeq" id="WP_344808091.1">
    <property type="nucleotide sequence ID" value="NZ_BAABAB010000035.1"/>
</dbReference>
<dbReference type="InterPro" id="IPR005226">
    <property type="entry name" value="UPF0014_fam"/>
</dbReference>
<evidence type="ECO:0000256" key="1">
    <source>
        <dbReference type="ARBA" id="ARBA00004141"/>
    </source>
</evidence>